<keyword evidence="2" id="KW-0808">Transferase</keyword>
<feature type="domain" description="tRNA-specific 2-thiouridylase MnmA-like C-terminal" evidence="8">
    <location>
        <begin position="280"/>
        <end position="353"/>
    </location>
</feature>
<dbReference type="HAMAP" id="MF_00144">
    <property type="entry name" value="tRNA_thiouridyl_MnmA"/>
    <property type="match status" value="1"/>
</dbReference>
<evidence type="ECO:0000256" key="5">
    <source>
        <dbReference type="ARBA" id="ARBA00022840"/>
    </source>
</evidence>
<dbReference type="GO" id="GO:0016783">
    <property type="term" value="F:sulfurtransferase activity"/>
    <property type="evidence" value="ECO:0007669"/>
    <property type="project" value="InterPro"/>
</dbReference>
<dbReference type="PANTHER" id="PTHR11933:SF5">
    <property type="entry name" value="MITOCHONDRIAL TRNA-SPECIFIC 2-THIOURIDYLASE 1"/>
    <property type="match status" value="1"/>
</dbReference>
<evidence type="ECO:0000259" key="8">
    <source>
        <dbReference type="Pfam" id="PF20258"/>
    </source>
</evidence>
<dbReference type="GO" id="GO:0005524">
    <property type="term" value="F:ATP binding"/>
    <property type="evidence" value="ECO:0007669"/>
    <property type="project" value="UniProtKB-KW"/>
</dbReference>
<dbReference type="AlphaFoldDB" id="A0A381QDR6"/>
<evidence type="ECO:0000256" key="7">
    <source>
        <dbReference type="ARBA" id="ARBA00023157"/>
    </source>
</evidence>
<dbReference type="InterPro" id="IPR046884">
    <property type="entry name" value="MnmA-like_central"/>
</dbReference>
<gene>
    <name evidence="10" type="ORF">METZ01_LOCUS29081</name>
</gene>
<protein>
    <submittedName>
        <fullName evidence="10">Uncharacterized protein</fullName>
    </submittedName>
</protein>
<dbReference type="GO" id="GO:0000049">
    <property type="term" value="F:tRNA binding"/>
    <property type="evidence" value="ECO:0007669"/>
    <property type="project" value="UniProtKB-KW"/>
</dbReference>
<organism evidence="10">
    <name type="scientific">marine metagenome</name>
    <dbReference type="NCBI Taxonomy" id="408172"/>
    <lineage>
        <taxon>unclassified sequences</taxon>
        <taxon>metagenomes</taxon>
        <taxon>ecological metagenomes</taxon>
    </lineage>
</organism>
<dbReference type="Gene3D" id="2.30.30.280">
    <property type="entry name" value="Adenine nucleotide alpha hydrolases-like domains"/>
    <property type="match status" value="1"/>
</dbReference>
<dbReference type="InterPro" id="IPR023382">
    <property type="entry name" value="MnmA-like_central_sf"/>
</dbReference>
<name>A0A381QDR6_9ZZZZ</name>
<dbReference type="Gene3D" id="3.40.50.620">
    <property type="entry name" value="HUPs"/>
    <property type="match status" value="1"/>
</dbReference>
<dbReference type="NCBIfam" id="TIGR00420">
    <property type="entry name" value="trmU"/>
    <property type="match status" value="1"/>
</dbReference>
<dbReference type="GO" id="GO:0002143">
    <property type="term" value="P:tRNA wobble position uridine thiolation"/>
    <property type="evidence" value="ECO:0007669"/>
    <property type="project" value="TreeGrafter"/>
</dbReference>
<dbReference type="Pfam" id="PF03054">
    <property type="entry name" value="tRNA_Me_trans"/>
    <property type="match status" value="1"/>
</dbReference>
<evidence type="ECO:0000256" key="4">
    <source>
        <dbReference type="ARBA" id="ARBA00022741"/>
    </source>
</evidence>
<reference evidence="10" key="1">
    <citation type="submission" date="2018-05" db="EMBL/GenBank/DDBJ databases">
        <authorList>
            <person name="Lanie J.A."/>
            <person name="Ng W.-L."/>
            <person name="Kazmierczak K.M."/>
            <person name="Andrzejewski T.M."/>
            <person name="Davidsen T.M."/>
            <person name="Wayne K.J."/>
            <person name="Tettelin H."/>
            <person name="Glass J.I."/>
            <person name="Rusch D."/>
            <person name="Podicherti R."/>
            <person name="Tsui H.-C.T."/>
            <person name="Winkler M.E."/>
        </authorList>
    </citation>
    <scope>NUCLEOTIDE SEQUENCE</scope>
</reference>
<keyword evidence="6" id="KW-0694">RNA-binding</keyword>
<evidence type="ECO:0000256" key="6">
    <source>
        <dbReference type="ARBA" id="ARBA00022884"/>
    </source>
</evidence>
<dbReference type="FunFam" id="2.30.30.280:FF:000001">
    <property type="entry name" value="tRNA-specific 2-thiouridylase MnmA"/>
    <property type="match status" value="1"/>
</dbReference>
<dbReference type="InterPro" id="IPR004506">
    <property type="entry name" value="MnmA-like"/>
</dbReference>
<evidence type="ECO:0000256" key="1">
    <source>
        <dbReference type="ARBA" id="ARBA00022555"/>
    </source>
</evidence>
<dbReference type="InterPro" id="IPR014729">
    <property type="entry name" value="Rossmann-like_a/b/a_fold"/>
</dbReference>
<dbReference type="Pfam" id="PF20258">
    <property type="entry name" value="tRNA_Me_trans_C"/>
    <property type="match status" value="1"/>
</dbReference>
<keyword evidence="5" id="KW-0067">ATP-binding</keyword>
<evidence type="ECO:0000313" key="10">
    <source>
        <dbReference type="EMBL" id="SUZ76227.1"/>
    </source>
</evidence>
<feature type="domain" description="tRNA-specific 2-thiouridylase MnmA-like central" evidence="9">
    <location>
        <begin position="208"/>
        <end position="271"/>
    </location>
</feature>
<evidence type="ECO:0000256" key="3">
    <source>
        <dbReference type="ARBA" id="ARBA00022694"/>
    </source>
</evidence>
<dbReference type="Pfam" id="PF20259">
    <property type="entry name" value="tRNA_Me_trans_M"/>
    <property type="match status" value="1"/>
</dbReference>
<dbReference type="Gene3D" id="2.40.30.10">
    <property type="entry name" value="Translation factors"/>
    <property type="match status" value="1"/>
</dbReference>
<dbReference type="SUPFAM" id="SSF52402">
    <property type="entry name" value="Adenine nucleotide alpha hydrolases-like"/>
    <property type="match status" value="1"/>
</dbReference>
<sequence length="357" mass="39912">MARVAMAMSGGVDSSVAAALLKEQGHEVIGLHMKLYHGPENEKRPKSCCSLDEAIGARTACHRLDIPFYVLDYQKEFRELVIDYFVNEYSHGSTPNPCVTCNKKIKGDLLIKKVDELDCDYLATGHYARISFNQETGRSQLARPQDLRKDQTYFLHGITAHELQRLMFPLADIIKPEVRKIASKLNLSAAKKPDSQEICFVPKDYRIFLKQELSQVPESGEFVSVSGKILGKHLGLPFYTIGQRRGLGLSDSTPYYVVKIDKENNRVVIGKEEDLYSQTTWVSGVNWVSISPPEEPLCVSAKLRYAHHGAPATVFPESENQVRLEFDAPERAVTPGQAAVLYQDEVLLGGGWINDSP</sequence>
<keyword evidence="4" id="KW-0547">Nucleotide-binding</keyword>
<dbReference type="PANTHER" id="PTHR11933">
    <property type="entry name" value="TRNA 5-METHYLAMINOMETHYL-2-THIOURIDYLATE -METHYLTRANSFERASE"/>
    <property type="match status" value="1"/>
</dbReference>
<keyword evidence="3" id="KW-0819">tRNA processing</keyword>
<evidence type="ECO:0000256" key="2">
    <source>
        <dbReference type="ARBA" id="ARBA00022679"/>
    </source>
</evidence>
<keyword evidence="7" id="KW-1015">Disulfide bond</keyword>
<dbReference type="FunFam" id="3.40.50.620:FF:000115">
    <property type="entry name" value="tRNA-specific 2-thiouridylase MnmA"/>
    <property type="match status" value="1"/>
</dbReference>
<dbReference type="NCBIfam" id="NF001138">
    <property type="entry name" value="PRK00143.1"/>
    <property type="match status" value="1"/>
</dbReference>
<evidence type="ECO:0000259" key="9">
    <source>
        <dbReference type="Pfam" id="PF20259"/>
    </source>
</evidence>
<keyword evidence="1" id="KW-0820">tRNA-binding</keyword>
<proteinExistence type="inferred from homology"/>
<dbReference type="InterPro" id="IPR046885">
    <property type="entry name" value="MnmA-like_C"/>
</dbReference>
<dbReference type="EMBL" id="UINC01001270">
    <property type="protein sequence ID" value="SUZ76227.1"/>
    <property type="molecule type" value="Genomic_DNA"/>
</dbReference>
<accession>A0A381QDR6</accession>
<dbReference type="CDD" id="cd01998">
    <property type="entry name" value="MnmA_TRMU-like"/>
    <property type="match status" value="1"/>
</dbReference>